<gene>
    <name evidence="2" type="ORF">DICPUDRAFT_98494</name>
</gene>
<dbReference type="KEGG" id="dpp:DICPUDRAFT_98494"/>
<dbReference type="Proteomes" id="UP000001064">
    <property type="component" value="Unassembled WGS sequence"/>
</dbReference>
<sequence>MISVDILAPALVFPETLSRSEISNFTSISLGLPEEDLEFKVLDSEHLICLIKNSKFSLRFVESLYEQYMSLQFKTDKTSEALSTLQESLLQATKQLLEKQRIIEQQQQTILLLSQKEKQLTMESAQWKNKYEEEFYKRKKSEKVLERMRKPKQQQQQQQQLLINKNIGLSTINNGNNSNVCNNSCCNKTNNLINNNLNYNNNNSNSNNINCTFYSTTTSTTQQLSPNLCFDQPSADYSGYECSSPNYIHTDTSDDDDSLGLAMNSDEEEFNNISNVVNNNINTVDTNSTTPPKISSQSFSFVSPSPFSNNNTNNTNTNNTNINNTNNINNNNNSNNTVSMTPTKSGNSFNNNISSGSNTPTHSNLNLKINNFNSINNMNNSQKKSAFSSPKSNGSSMSSSSSNNNLLGCKECDCISFKASALNWVCDCGHFGIKHLYQASASPRKKDN</sequence>
<accession>F0ZQW3</accession>
<name>F0ZQW3_DICPU</name>
<evidence type="ECO:0000313" key="3">
    <source>
        <dbReference type="Proteomes" id="UP000001064"/>
    </source>
</evidence>
<feature type="region of interest" description="Disordered" evidence="1">
    <location>
        <begin position="285"/>
        <end position="400"/>
    </location>
</feature>
<evidence type="ECO:0000313" key="2">
    <source>
        <dbReference type="EMBL" id="EGC33678.1"/>
    </source>
</evidence>
<keyword evidence="3" id="KW-1185">Reference proteome</keyword>
<dbReference type="FunCoup" id="F0ZQW3">
    <property type="interactions" value="398"/>
</dbReference>
<dbReference type="VEuPathDB" id="AmoebaDB:DICPUDRAFT_98494"/>
<organism evidence="2 3">
    <name type="scientific">Dictyostelium purpureum</name>
    <name type="common">Slime mold</name>
    <dbReference type="NCBI Taxonomy" id="5786"/>
    <lineage>
        <taxon>Eukaryota</taxon>
        <taxon>Amoebozoa</taxon>
        <taxon>Evosea</taxon>
        <taxon>Eumycetozoa</taxon>
        <taxon>Dictyostelia</taxon>
        <taxon>Dictyosteliales</taxon>
        <taxon>Dictyosteliaceae</taxon>
        <taxon>Dictyostelium</taxon>
    </lineage>
</organism>
<dbReference type="eggNOG" id="ENOG502RDF4">
    <property type="taxonomic scope" value="Eukaryota"/>
</dbReference>
<dbReference type="GeneID" id="10503226"/>
<dbReference type="OMA" id="WMCTCGH"/>
<dbReference type="EMBL" id="GL871131">
    <property type="protein sequence ID" value="EGC33678.1"/>
    <property type="molecule type" value="Genomic_DNA"/>
</dbReference>
<feature type="compositionally biased region" description="Low complexity" evidence="1">
    <location>
        <begin position="285"/>
        <end position="337"/>
    </location>
</feature>
<dbReference type="AlphaFoldDB" id="F0ZQW3"/>
<dbReference type="OrthoDB" id="20933at2759"/>
<protein>
    <submittedName>
        <fullName evidence="2">Uncharacterized protein</fullName>
    </submittedName>
</protein>
<dbReference type="InParanoid" id="F0ZQW3"/>
<proteinExistence type="predicted"/>
<reference evidence="3" key="1">
    <citation type="journal article" date="2011" name="Genome Biol.">
        <title>Comparative genomics of the social amoebae Dictyostelium discoideum and Dictyostelium purpureum.</title>
        <authorList>
            <consortium name="US DOE Joint Genome Institute (JGI-PGF)"/>
            <person name="Sucgang R."/>
            <person name="Kuo A."/>
            <person name="Tian X."/>
            <person name="Salerno W."/>
            <person name="Parikh A."/>
            <person name="Feasley C.L."/>
            <person name="Dalin E."/>
            <person name="Tu H."/>
            <person name="Huang E."/>
            <person name="Barry K."/>
            <person name="Lindquist E."/>
            <person name="Shapiro H."/>
            <person name="Bruce D."/>
            <person name="Schmutz J."/>
            <person name="Salamov A."/>
            <person name="Fey P."/>
            <person name="Gaudet P."/>
            <person name="Anjard C."/>
            <person name="Babu M.M."/>
            <person name="Basu S."/>
            <person name="Bushmanova Y."/>
            <person name="van der Wel H."/>
            <person name="Katoh-Kurasawa M."/>
            <person name="Dinh C."/>
            <person name="Coutinho P.M."/>
            <person name="Saito T."/>
            <person name="Elias M."/>
            <person name="Schaap P."/>
            <person name="Kay R.R."/>
            <person name="Henrissat B."/>
            <person name="Eichinger L."/>
            <person name="Rivero F."/>
            <person name="Putnam N.H."/>
            <person name="West C.M."/>
            <person name="Loomis W.F."/>
            <person name="Chisholm R.L."/>
            <person name="Shaulsky G."/>
            <person name="Strassmann J.E."/>
            <person name="Queller D.C."/>
            <person name="Kuspa A."/>
            <person name="Grigoriev I.V."/>
        </authorList>
    </citation>
    <scope>NUCLEOTIDE SEQUENCE [LARGE SCALE GENOMIC DNA]</scope>
    <source>
        <strain evidence="3">QSDP1</strain>
    </source>
</reference>
<evidence type="ECO:0000256" key="1">
    <source>
        <dbReference type="SAM" id="MobiDB-lite"/>
    </source>
</evidence>
<dbReference type="RefSeq" id="XP_003289797.1">
    <property type="nucleotide sequence ID" value="XM_003289749.1"/>
</dbReference>
<feature type="compositionally biased region" description="Low complexity" evidence="1">
    <location>
        <begin position="345"/>
        <end position="400"/>
    </location>
</feature>